<comment type="caution">
    <text evidence="1">The sequence shown here is derived from an EMBL/GenBank/DDBJ whole genome shotgun (WGS) entry which is preliminary data.</text>
</comment>
<proteinExistence type="predicted"/>
<accession>A0A1F7J6T0</accession>
<reference evidence="1 2" key="1">
    <citation type="journal article" date="2016" name="Nat. Commun.">
        <title>Thousands of microbial genomes shed light on interconnected biogeochemical processes in an aquifer system.</title>
        <authorList>
            <person name="Anantharaman K."/>
            <person name="Brown C.T."/>
            <person name="Hug L.A."/>
            <person name="Sharon I."/>
            <person name="Castelle C.J."/>
            <person name="Probst A.J."/>
            <person name="Thomas B.C."/>
            <person name="Singh A."/>
            <person name="Wilkins M.J."/>
            <person name="Karaoz U."/>
            <person name="Brodie E.L."/>
            <person name="Williams K.H."/>
            <person name="Hubbard S.S."/>
            <person name="Banfield J.F."/>
        </authorList>
    </citation>
    <scope>NUCLEOTIDE SEQUENCE [LARGE SCALE GENOMIC DNA]</scope>
</reference>
<name>A0A1F7J6T0_9BACT</name>
<sequence length="74" mass="8314">MGSFYNPMSLMSIPQGFSLYQKSKLGIFDPLLTKPATNLGQVTIVMPKSDVKWVKNLERGLFIYDGRQSGLVIF</sequence>
<evidence type="ECO:0000313" key="2">
    <source>
        <dbReference type="Proteomes" id="UP000176480"/>
    </source>
</evidence>
<protein>
    <submittedName>
        <fullName evidence="1">Uncharacterized protein</fullName>
    </submittedName>
</protein>
<dbReference type="EMBL" id="MGAR01000032">
    <property type="protein sequence ID" value="OGK51298.1"/>
    <property type="molecule type" value="Genomic_DNA"/>
</dbReference>
<gene>
    <name evidence="1" type="ORF">A2966_03635</name>
</gene>
<organism evidence="1 2">
    <name type="scientific">Candidatus Roizmanbacteria bacterium RIFCSPLOWO2_01_FULL_41_22</name>
    <dbReference type="NCBI Taxonomy" id="1802067"/>
    <lineage>
        <taxon>Bacteria</taxon>
        <taxon>Candidatus Roizmaniibacteriota</taxon>
    </lineage>
</organism>
<dbReference type="AlphaFoldDB" id="A0A1F7J6T0"/>
<evidence type="ECO:0000313" key="1">
    <source>
        <dbReference type="EMBL" id="OGK51298.1"/>
    </source>
</evidence>
<dbReference type="Proteomes" id="UP000176480">
    <property type="component" value="Unassembled WGS sequence"/>
</dbReference>